<dbReference type="Proteomes" id="UP000028839">
    <property type="component" value="Unassembled WGS sequence"/>
</dbReference>
<comment type="catalytic activity">
    <reaction evidence="9">
        <text>prephenate + NAD(+) = 3-(4-hydroxyphenyl)pyruvate + CO2 + NADH</text>
        <dbReference type="Rhea" id="RHEA:13869"/>
        <dbReference type="ChEBI" id="CHEBI:16526"/>
        <dbReference type="ChEBI" id="CHEBI:29934"/>
        <dbReference type="ChEBI" id="CHEBI:36242"/>
        <dbReference type="ChEBI" id="CHEBI:57540"/>
        <dbReference type="ChEBI" id="CHEBI:57945"/>
        <dbReference type="EC" id="1.3.1.12"/>
    </reaction>
</comment>
<evidence type="ECO:0000256" key="7">
    <source>
        <dbReference type="ARBA" id="ARBA00023027"/>
    </source>
</evidence>
<evidence type="ECO:0000256" key="3">
    <source>
        <dbReference type="ARBA" id="ARBA00012068"/>
    </source>
</evidence>
<keyword evidence="7" id="KW-0520">NAD</keyword>
<comment type="pathway">
    <text evidence="1">Amino-acid biosynthesis; L-tyrosine biosynthesis; (4-hydroxyphenyl)pyruvate from prephenate (NAD(+) route): step 1/1.</text>
</comment>
<evidence type="ECO:0000256" key="4">
    <source>
        <dbReference type="ARBA" id="ARBA00022498"/>
    </source>
</evidence>
<proteinExistence type="inferred from homology"/>
<comment type="similarity">
    <text evidence="2">Belongs to the prephenate/arogenate dehydrogenase family.</text>
</comment>
<sequence length="286" mass="30804">MIRRLCILGVGLIGGSLALALKQAKGVGEVVGYERDPIARDKALSLGIIDRAELDLAEALRGADVVVLAVPLGAMEELLQAMAPSLKPGMVVTDVGSVKGSVVASARAKLGEYIVDFVPGHPIAGTERNGPEAAFADLFCLHKVLLTPLPESRAVAVRMVRMMWHQVGAEVIETSISHHDRMLAGTSHLPHILAYTLIDMLAKLGETQEALQFAAGGFRDFSRIASSDPSVWRDICLANKEPLLALLERFRTELHGIGEAIHRGDGAKLAEIFARAKAVRDTHYKR</sequence>
<dbReference type="InterPro" id="IPR008927">
    <property type="entry name" value="6-PGluconate_DH-like_C_sf"/>
</dbReference>
<dbReference type="Gene3D" id="3.40.50.720">
    <property type="entry name" value="NAD(P)-binding Rossmann-like Domain"/>
    <property type="match status" value="1"/>
</dbReference>
<evidence type="ECO:0000256" key="9">
    <source>
        <dbReference type="ARBA" id="ARBA00049260"/>
    </source>
</evidence>
<comment type="caution">
    <text evidence="11">The sequence shown here is derived from an EMBL/GenBank/DDBJ whole genome shotgun (WGS) entry which is preliminary data.</text>
</comment>
<gene>
    <name evidence="11" type="ORF">IB75_00875</name>
</gene>
<evidence type="ECO:0000313" key="12">
    <source>
        <dbReference type="Proteomes" id="UP000028839"/>
    </source>
</evidence>
<dbReference type="GO" id="GO:0006571">
    <property type="term" value="P:tyrosine biosynthetic process"/>
    <property type="evidence" value="ECO:0007669"/>
    <property type="project" value="UniProtKB-KW"/>
</dbReference>
<dbReference type="OrthoDB" id="9809920at2"/>
<keyword evidence="6" id="KW-0560">Oxidoreductase</keyword>
<dbReference type="InterPro" id="IPR003099">
    <property type="entry name" value="Prephen_DH"/>
</dbReference>
<evidence type="ECO:0000256" key="1">
    <source>
        <dbReference type="ARBA" id="ARBA00005067"/>
    </source>
</evidence>
<dbReference type="FunFam" id="1.10.3660.10:FF:000003">
    <property type="entry name" value="Prephenate dehydrogenase"/>
    <property type="match status" value="1"/>
</dbReference>
<name>A0A0E2Z601_9GAMM</name>
<dbReference type="SUPFAM" id="SSF51735">
    <property type="entry name" value="NAD(P)-binding Rossmann-fold domains"/>
    <property type="match status" value="1"/>
</dbReference>
<accession>A0A0E2Z601</accession>
<dbReference type="AlphaFoldDB" id="A0A0E2Z601"/>
<dbReference type="InterPro" id="IPR046826">
    <property type="entry name" value="PDH_N"/>
</dbReference>
<dbReference type="Gene3D" id="1.10.3660.10">
    <property type="entry name" value="6-phosphogluconate dehydrogenase C-terminal like domain"/>
    <property type="match status" value="1"/>
</dbReference>
<dbReference type="PROSITE" id="PS51176">
    <property type="entry name" value="PDH_ADH"/>
    <property type="match status" value="1"/>
</dbReference>
<organism evidence="11 12">
    <name type="scientific">Nitrosococcus oceani C-27</name>
    <dbReference type="NCBI Taxonomy" id="314279"/>
    <lineage>
        <taxon>Bacteria</taxon>
        <taxon>Pseudomonadati</taxon>
        <taxon>Pseudomonadota</taxon>
        <taxon>Gammaproteobacteria</taxon>
        <taxon>Chromatiales</taxon>
        <taxon>Chromatiaceae</taxon>
        <taxon>Nitrosococcus</taxon>
    </lineage>
</organism>
<keyword evidence="4" id="KW-0827">Tyrosine biosynthesis</keyword>
<dbReference type="FunFam" id="3.40.50.720:FF:000208">
    <property type="entry name" value="Prephenate dehydrogenase"/>
    <property type="match status" value="1"/>
</dbReference>
<evidence type="ECO:0000256" key="2">
    <source>
        <dbReference type="ARBA" id="ARBA00007964"/>
    </source>
</evidence>
<feature type="domain" description="Prephenate/arogenate dehydrogenase" evidence="10">
    <location>
        <begin position="3"/>
        <end position="286"/>
    </location>
</feature>
<evidence type="ECO:0000256" key="6">
    <source>
        <dbReference type="ARBA" id="ARBA00023002"/>
    </source>
</evidence>
<reference evidence="11 12" key="1">
    <citation type="submission" date="2014-07" db="EMBL/GenBank/DDBJ databases">
        <title>Comparative analysis of Nitrosococcus oceani genome inventories of strains from Pacific and Atlantic gyres.</title>
        <authorList>
            <person name="Lim C.K."/>
            <person name="Wang L."/>
            <person name="Sayavedra-Soto L.A."/>
            <person name="Klotz M.G."/>
        </authorList>
    </citation>
    <scope>NUCLEOTIDE SEQUENCE [LARGE SCALE GENOMIC DNA]</scope>
    <source>
        <strain evidence="11 12">C-27</strain>
    </source>
</reference>
<dbReference type="InterPro" id="IPR050812">
    <property type="entry name" value="Preph/Arog_dehydrog"/>
</dbReference>
<evidence type="ECO:0000313" key="11">
    <source>
        <dbReference type="EMBL" id="KFI20844.1"/>
    </source>
</evidence>
<dbReference type="HOGENOM" id="CLU_055968_0_1_6"/>
<dbReference type="GO" id="GO:0004665">
    <property type="term" value="F:prephenate dehydrogenase (NADP+) activity"/>
    <property type="evidence" value="ECO:0007669"/>
    <property type="project" value="InterPro"/>
</dbReference>
<dbReference type="InterPro" id="IPR046825">
    <property type="entry name" value="PDH_C"/>
</dbReference>
<dbReference type="Pfam" id="PF20463">
    <property type="entry name" value="PDH_C"/>
    <property type="match status" value="1"/>
</dbReference>
<dbReference type="EC" id="1.3.1.12" evidence="3"/>
<evidence type="ECO:0000256" key="5">
    <source>
        <dbReference type="ARBA" id="ARBA00022605"/>
    </source>
</evidence>
<evidence type="ECO:0000259" key="10">
    <source>
        <dbReference type="PROSITE" id="PS51176"/>
    </source>
</evidence>
<dbReference type="EMBL" id="JPGN01000006">
    <property type="protein sequence ID" value="KFI20844.1"/>
    <property type="molecule type" value="Genomic_DNA"/>
</dbReference>
<dbReference type="PANTHER" id="PTHR21363:SF0">
    <property type="entry name" value="PREPHENATE DEHYDROGENASE [NADP(+)]"/>
    <property type="match status" value="1"/>
</dbReference>
<dbReference type="GO" id="GO:0070403">
    <property type="term" value="F:NAD+ binding"/>
    <property type="evidence" value="ECO:0007669"/>
    <property type="project" value="InterPro"/>
</dbReference>
<dbReference type="PANTHER" id="PTHR21363">
    <property type="entry name" value="PREPHENATE DEHYDROGENASE"/>
    <property type="match status" value="1"/>
</dbReference>
<dbReference type="InterPro" id="IPR036291">
    <property type="entry name" value="NAD(P)-bd_dom_sf"/>
</dbReference>
<dbReference type="GO" id="GO:0008977">
    <property type="term" value="F:prephenate dehydrogenase (NAD+) activity"/>
    <property type="evidence" value="ECO:0007669"/>
    <property type="project" value="UniProtKB-EC"/>
</dbReference>
<keyword evidence="5" id="KW-0028">Amino-acid biosynthesis</keyword>
<dbReference type="Pfam" id="PF02153">
    <property type="entry name" value="PDH_N"/>
    <property type="match status" value="1"/>
</dbReference>
<keyword evidence="8" id="KW-0057">Aromatic amino acid biosynthesis</keyword>
<dbReference type="SUPFAM" id="SSF48179">
    <property type="entry name" value="6-phosphogluconate dehydrogenase C-terminal domain-like"/>
    <property type="match status" value="1"/>
</dbReference>
<protein>
    <recommendedName>
        <fullName evidence="3">prephenate dehydrogenase</fullName>
        <ecNumber evidence="3">1.3.1.12</ecNumber>
    </recommendedName>
</protein>
<evidence type="ECO:0000256" key="8">
    <source>
        <dbReference type="ARBA" id="ARBA00023141"/>
    </source>
</evidence>